<accession>A0A1G8CN10</accession>
<proteinExistence type="predicted"/>
<keyword evidence="3" id="KW-1185">Reference proteome</keyword>
<reference evidence="2 3" key="1">
    <citation type="submission" date="2016-10" db="EMBL/GenBank/DDBJ databases">
        <authorList>
            <person name="de Groot N.N."/>
        </authorList>
    </citation>
    <scope>NUCLEOTIDE SEQUENCE [LARGE SCALE GENOMIC DNA]</scope>
    <source>
        <strain evidence="2 3">CPCC 201354</strain>
    </source>
</reference>
<protein>
    <submittedName>
        <fullName evidence="2">Uncharacterized protein</fullName>
    </submittedName>
</protein>
<evidence type="ECO:0000256" key="1">
    <source>
        <dbReference type="SAM" id="MobiDB-lite"/>
    </source>
</evidence>
<feature type="region of interest" description="Disordered" evidence="1">
    <location>
        <begin position="1"/>
        <end position="28"/>
    </location>
</feature>
<dbReference type="EMBL" id="FNCN01000016">
    <property type="protein sequence ID" value="SDH46911.1"/>
    <property type="molecule type" value="Genomic_DNA"/>
</dbReference>
<dbReference type="RefSeq" id="WP_093171642.1">
    <property type="nucleotide sequence ID" value="NZ_FNCN01000016.1"/>
</dbReference>
<dbReference type="AlphaFoldDB" id="A0A1G8CN10"/>
<evidence type="ECO:0000313" key="3">
    <source>
        <dbReference type="Proteomes" id="UP000198923"/>
    </source>
</evidence>
<gene>
    <name evidence="2" type="ORF">SAMN05421505_11678</name>
</gene>
<evidence type="ECO:0000313" key="2">
    <source>
        <dbReference type="EMBL" id="SDH46911.1"/>
    </source>
</evidence>
<dbReference type="Proteomes" id="UP000198923">
    <property type="component" value="Unassembled WGS sequence"/>
</dbReference>
<name>A0A1G8CN10_9ACTN</name>
<organism evidence="2 3">
    <name type="scientific">Sinosporangium album</name>
    <dbReference type="NCBI Taxonomy" id="504805"/>
    <lineage>
        <taxon>Bacteria</taxon>
        <taxon>Bacillati</taxon>
        <taxon>Actinomycetota</taxon>
        <taxon>Actinomycetes</taxon>
        <taxon>Streptosporangiales</taxon>
        <taxon>Streptosporangiaceae</taxon>
        <taxon>Sinosporangium</taxon>
    </lineage>
</organism>
<dbReference type="STRING" id="504805.SAMN05421505_11678"/>
<sequence length="62" mass="6992">MAIPLGGDEPKGGEEECDECSSSRPGEDNRYRRWLGWLVRVGTGTTVLIQLYLAVREVWPEL</sequence>